<dbReference type="GO" id="GO:0003677">
    <property type="term" value="F:DNA binding"/>
    <property type="evidence" value="ECO:0007669"/>
    <property type="project" value="UniProtKB-KW"/>
</dbReference>
<keyword evidence="2" id="KW-0238">DNA-binding</keyword>
<evidence type="ECO:0000259" key="1">
    <source>
        <dbReference type="Pfam" id="PF03551"/>
    </source>
</evidence>
<dbReference type="Proteomes" id="UP000199323">
    <property type="component" value="Unassembled WGS sequence"/>
</dbReference>
<name>A0A1I2HJJ8_9ACTN</name>
<keyword evidence="3" id="KW-1185">Reference proteome</keyword>
<dbReference type="InterPro" id="IPR005149">
    <property type="entry name" value="Tscrpt_reg_PadR_N"/>
</dbReference>
<dbReference type="InterPro" id="IPR036388">
    <property type="entry name" value="WH-like_DNA-bd_sf"/>
</dbReference>
<dbReference type="EMBL" id="FONG01000011">
    <property type="protein sequence ID" value="SFF29037.1"/>
    <property type="molecule type" value="Genomic_DNA"/>
</dbReference>
<proteinExistence type="predicted"/>
<protein>
    <submittedName>
        <fullName evidence="2">DNA-binding transcriptional regulator, PadR family</fullName>
    </submittedName>
</protein>
<sequence>MRAAVKFTMYRGCPDAIHAICSATDIRRRAISGKRREVGPTAKRRKLSNPLALAVMVFLNERPMHPYEIARLMRQRGKEHSIKINYGSLYTVVQNLEKHGFVTAVGVQREGNRPERTLYGLTDEGRTEMHDWLADMVAVPSREYPAFESALSLLMALHPDEAAELLAERARAQEVQAAALRGVLTMLDGELPRIFVLETEFQAHMREAEVTWVRSLLKELDEGTVSGAAEWREWHETGRVPEQWAVLEDELRDSGTASDLLERLKGNTD</sequence>
<dbReference type="PANTHER" id="PTHR43252:SF2">
    <property type="entry name" value="TRANSCRIPTION REGULATOR, PADR-LIKE FAMILY"/>
    <property type="match status" value="1"/>
</dbReference>
<dbReference type="STRING" id="380248.SAMN05216251_1115"/>
<organism evidence="2 3">
    <name type="scientific">Actinacidiphila alni</name>
    <dbReference type="NCBI Taxonomy" id="380248"/>
    <lineage>
        <taxon>Bacteria</taxon>
        <taxon>Bacillati</taxon>
        <taxon>Actinomycetota</taxon>
        <taxon>Actinomycetes</taxon>
        <taxon>Kitasatosporales</taxon>
        <taxon>Streptomycetaceae</taxon>
        <taxon>Actinacidiphila</taxon>
    </lineage>
</organism>
<dbReference type="PANTHER" id="PTHR43252">
    <property type="entry name" value="TRANSCRIPTIONAL REGULATOR YQJI"/>
    <property type="match status" value="1"/>
</dbReference>
<dbReference type="Pfam" id="PF03551">
    <property type="entry name" value="PadR"/>
    <property type="match status" value="1"/>
</dbReference>
<evidence type="ECO:0000313" key="3">
    <source>
        <dbReference type="Proteomes" id="UP000199323"/>
    </source>
</evidence>
<dbReference type="SUPFAM" id="SSF46785">
    <property type="entry name" value="Winged helix' DNA-binding domain"/>
    <property type="match status" value="1"/>
</dbReference>
<gene>
    <name evidence="2" type="ORF">SAMN05216251_1115</name>
</gene>
<dbReference type="Gene3D" id="1.10.10.10">
    <property type="entry name" value="Winged helix-like DNA-binding domain superfamily/Winged helix DNA-binding domain"/>
    <property type="match status" value="1"/>
</dbReference>
<reference evidence="2 3" key="1">
    <citation type="submission" date="2016-10" db="EMBL/GenBank/DDBJ databases">
        <authorList>
            <person name="de Groot N.N."/>
        </authorList>
    </citation>
    <scope>NUCLEOTIDE SEQUENCE [LARGE SCALE GENOMIC DNA]</scope>
    <source>
        <strain evidence="2 3">CGMCC 4.3510</strain>
    </source>
</reference>
<dbReference type="AlphaFoldDB" id="A0A1I2HJJ8"/>
<accession>A0A1I2HJJ8</accession>
<feature type="domain" description="Transcription regulator PadR N-terminal" evidence="1">
    <location>
        <begin position="56"/>
        <end position="130"/>
    </location>
</feature>
<dbReference type="InterPro" id="IPR036390">
    <property type="entry name" value="WH_DNA-bd_sf"/>
</dbReference>
<evidence type="ECO:0000313" key="2">
    <source>
        <dbReference type="EMBL" id="SFF29037.1"/>
    </source>
</evidence>